<dbReference type="AlphaFoldDB" id="A0A3B1DWJ2"/>
<name>A0A3B1DWJ2_9GAMM</name>
<dbReference type="CDD" id="cd18084">
    <property type="entry name" value="RsmE-like"/>
    <property type="match status" value="1"/>
</dbReference>
<evidence type="ECO:0000256" key="11">
    <source>
        <dbReference type="ARBA" id="ARBA00047944"/>
    </source>
</evidence>
<dbReference type="RefSeq" id="WP_231996016.1">
    <property type="nucleotide sequence ID" value="NZ_LR025085.1"/>
</dbReference>
<accession>A0A3B1DWJ2</accession>
<keyword evidence="6 12" id="KW-0698">rRNA processing</keyword>
<evidence type="ECO:0000313" key="16">
    <source>
        <dbReference type="Proteomes" id="UP000271849"/>
    </source>
</evidence>
<dbReference type="InterPro" id="IPR046887">
    <property type="entry name" value="RsmE_PUA-like"/>
</dbReference>
<dbReference type="GO" id="GO:0005737">
    <property type="term" value="C:cytoplasm"/>
    <property type="evidence" value="ECO:0007669"/>
    <property type="project" value="UniProtKB-SubCell"/>
</dbReference>
<dbReference type="SUPFAM" id="SSF75217">
    <property type="entry name" value="alpha/beta knot"/>
    <property type="match status" value="1"/>
</dbReference>
<dbReference type="EC" id="2.1.1.193" evidence="3 12"/>
<dbReference type="InterPro" id="IPR029028">
    <property type="entry name" value="Alpha/beta_knot_MTases"/>
</dbReference>
<dbReference type="Proteomes" id="UP000271849">
    <property type="component" value="Chromosome"/>
</dbReference>
<comment type="subcellular location">
    <subcellularLocation>
        <location evidence="1 12">Cytoplasm</location>
    </subcellularLocation>
</comment>
<keyword evidence="7 12" id="KW-0489">Methyltransferase</keyword>
<dbReference type="PIRSF" id="PIRSF015601">
    <property type="entry name" value="MTase_slr0722"/>
    <property type="match status" value="1"/>
</dbReference>
<evidence type="ECO:0000256" key="10">
    <source>
        <dbReference type="ARBA" id="ARBA00025699"/>
    </source>
</evidence>
<comment type="similarity">
    <text evidence="2 12">Belongs to the RNA methyltransferase RsmE family.</text>
</comment>
<evidence type="ECO:0000259" key="13">
    <source>
        <dbReference type="Pfam" id="PF04452"/>
    </source>
</evidence>
<dbReference type="Pfam" id="PF20260">
    <property type="entry name" value="PUA_4"/>
    <property type="match status" value="1"/>
</dbReference>
<comment type="function">
    <text evidence="10 12">Specifically methylates the N3 position of the uracil ring of uridine 1498 (m3U1498) in 16S rRNA. Acts on the fully assembled 30S ribosomal subunit.</text>
</comment>
<proteinExistence type="inferred from homology"/>
<dbReference type="PANTHER" id="PTHR30027:SF3">
    <property type="entry name" value="16S RRNA (URACIL(1498)-N(3))-METHYLTRANSFERASE"/>
    <property type="match status" value="1"/>
</dbReference>
<dbReference type="STRING" id="1921549.GCA_900128825_00268"/>
<sequence length="243" mass="28328">MYIPRIYYNQIININTIIKLKKNTIHYCMNVLRLKIDNIIHLFNNTNYIFISKIIEMKKKNIIVKIIKKKKKNNESPINIHLGQIISKKMNITIEKSVELGVHTITPIFQKNKYSNQELKKNVTKKIHHWKKIIISACAQSQRNILPKLNQPSTISQWYKSIPKKSNKIIFTVNAKKKICNIPYKDKDIYILIGSEKGFSNSEVEYIKKRNFLNISLGPRTLRTETAGIAAITALQIYFGDIK</sequence>
<protein>
    <recommendedName>
        <fullName evidence="4 12">Ribosomal RNA small subunit methyltransferase E</fullName>
        <ecNumber evidence="3 12">2.1.1.193</ecNumber>
    </recommendedName>
</protein>
<keyword evidence="5 12" id="KW-0963">Cytoplasm</keyword>
<evidence type="ECO:0000313" key="15">
    <source>
        <dbReference type="EMBL" id="VAX76673.1"/>
    </source>
</evidence>
<dbReference type="InterPro" id="IPR046886">
    <property type="entry name" value="RsmE_MTase_dom"/>
</dbReference>
<evidence type="ECO:0000256" key="7">
    <source>
        <dbReference type="ARBA" id="ARBA00022603"/>
    </source>
</evidence>
<evidence type="ECO:0000256" key="5">
    <source>
        <dbReference type="ARBA" id="ARBA00022490"/>
    </source>
</evidence>
<reference evidence="16" key="1">
    <citation type="submission" date="2018-09" db="EMBL/GenBank/DDBJ databases">
        <authorList>
            <person name="Manzano-Marin A."/>
            <person name="Manzano-Marin A."/>
        </authorList>
    </citation>
    <scope>NUCLEOTIDE SEQUENCE [LARGE SCALE GENOMIC DNA]</scope>
    <source>
        <strain evidence="16">BuCistrobi</strain>
    </source>
</reference>
<dbReference type="Pfam" id="PF04452">
    <property type="entry name" value="Methyltrans_RNA"/>
    <property type="match status" value="1"/>
</dbReference>
<evidence type="ECO:0000256" key="2">
    <source>
        <dbReference type="ARBA" id="ARBA00005528"/>
    </source>
</evidence>
<dbReference type="InterPro" id="IPR029026">
    <property type="entry name" value="tRNA_m1G_MTases_N"/>
</dbReference>
<dbReference type="InterPro" id="IPR015947">
    <property type="entry name" value="PUA-like_sf"/>
</dbReference>
<dbReference type="Gene3D" id="3.40.1280.10">
    <property type="match status" value="1"/>
</dbReference>
<feature type="domain" description="Ribosomal RNA small subunit methyltransferase E methyltransferase" evidence="13">
    <location>
        <begin position="75"/>
        <end position="236"/>
    </location>
</feature>
<dbReference type="Gene3D" id="2.40.240.20">
    <property type="entry name" value="Hypothetical PUA domain-like, domain 1"/>
    <property type="match status" value="1"/>
</dbReference>
<evidence type="ECO:0000256" key="6">
    <source>
        <dbReference type="ARBA" id="ARBA00022552"/>
    </source>
</evidence>
<dbReference type="PANTHER" id="PTHR30027">
    <property type="entry name" value="RIBOSOMAL RNA SMALL SUBUNIT METHYLTRANSFERASE E"/>
    <property type="match status" value="1"/>
</dbReference>
<dbReference type="NCBIfam" id="TIGR00046">
    <property type="entry name" value="RsmE family RNA methyltransferase"/>
    <property type="match status" value="1"/>
</dbReference>
<dbReference type="GO" id="GO:0070042">
    <property type="term" value="F:rRNA (uridine-N3-)-methyltransferase activity"/>
    <property type="evidence" value="ECO:0007669"/>
    <property type="project" value="TreeGrafter"/>
</dbReference>
<gene>
    <name evidence="15" type="primary">rsmE</name>
    <name evidence="15" type="ORF">BUCINSTRO3249_0268</name>
</gene>
<feature type="domain" description="Ribosomal RNA small subunit methyltransferase E PUA-like" evidence="14">
    <location>
        <begin position="21"/>
        <end position="67"/>
    </location>
</feature>
<evidence type="ECO:0000256" key="4">
    <source>
        <dbReference type="ARBA" id="ARBA00013673"/>
    </source>
</evidence>
<evidence type="ECO:0000256" key="9">
    <source>
        <dbReference type="ARBA" id="ARBA00022691"/>
    </source>
</evidence>
<dbReference type="GO" id="GO:0070475">
    <property type="term" value="P:rRNA base methylation"/>
    <property type="evidence" value="ECO:0007669"/>
    <property type="project" value="TreeGrafter"/>
</dbReference>
<dbReference type="EMBL" id="LR025085">
    <property type="protein sequence ID" value="VAX76673.1"/>
    <property type="molecule type" value="Genomic_DNA"/>
</dbReference>
<organism evidence="15 16">
    <name type="scientific">Buchnera aphidicola</name>
    <name type="common">Cinara strobi</name>
    <dbReference type="NCBI Taxonomy" id="1921549"/>
    <lineage>
        <taxon>Bacteria</taxon>
        <taxon>Pseudomonadati</taxon>
        <taxon>Pseudomonadota</taxon>
        <taxon>Gammaproteobacteria</taxon>
        <taxon>Enterobacterales</taxon>
        <taxon>Erwiniaceae</taxon>
        <taxon>Buchnera</taxon>
    </lineage>
</organism>
<dbReference type="InterPro" id="IPR006700">
    <property type="entry name" value="RsmE"/>
</dbReference>
<dbReference type="NCBIfam" id="NF008692">
    <property type="entry name" value="PRK11713.1-5"/>
    <property type="match status" value="1"/>
</dbReference>
<evidence type="ECO:0000256" key="8">
    <source>
        <dbReference type="ARBA" id="ARBA00022679"/>
    </source>
</evidence>
<evidence type="ECO:0000256" key="12">
    <source>
        <dbReference type="PIRNR" id="PIRNR015601"/>
    </source>
</evidence>
<evidence type="ECO:0000259" key="14">
    <source>
        <dbReference type="Pfam" id="PF20260"/>
    </source>
</evidence>
<keyword evidence="9 12" id="KW-0949">S-adenosyl-L-methionine</keyword>
<dbReference type="SUPFAM" id="SSF88697">
    <property type="entry name" value="PUA domain-like"/>
    <property type="match status" value="1"/>
</dbReference>
<evidence type="ECO:0000256" key="3">
    <source>
        <dbReference type="ARBA" id="ARBA00012328"/>
    </source>
</evidence>
<evidence type="ECO:0000256" key="1">
    <source>
        <dbReference type="ARBA" id="ARBA00004496"/>
    </source>
</evidence>
<comment type="catalytic activity">
    <reaction evidence="11 12">
        <text>uridine(1498) in 16S rRNA + S-adenosyl-L-methionine = N(3)-methyluridine(1498) in 16S rRNA + S-adenosyl-L-homocysteine + H(+)</text>
        <dbReference type="Rhea" id="RHEA:42920"/>
        <dbReference type="Rhea" id="RHEA-COMP:10283"/>
        <dbReference type="Rhea" id="RHEA-COMP:10284"/>
        <dbReference type="ChEBI" id="CHEBI:15378"/>
        <dbReference type="ChEBI" id="CHEBI:57856"/>
        <dbReference type="ChEBI" id="CHEBI:59789"/>
        <dbReference type="ChEBI" id="CHEBI:65315"/>
        <dbReference type="ChEBI" id="CHEBI:74502"/>
        <dbReference type="EC" id="2.1.1.193"/>
    </reaction>
</comment>
<keyword evidence="8 12" id="KW-0808">Transferase</keyword>